<name>Q88CS5_PSEPK</name>
<evidence type="ECO:0000313" key="1">
    <source>
        <dbReference type="EMBL" id="AAN70670.1"/>
    </source>
</evidence>
<gene>
    <name evidence="1" type="ordered locus">PP_5105</name>
</gene>
<organism evidence="1 2">
    <name type="scientific">Pseudomonas putida (strain ATCC 47054 / DSM 6125 / CFBP 8728 / NCIMB 11950 / KT2440)</name>
    <dbReference type="NCBI Taxonomy" id="160488"/>
    <lineage>
        <taxon>Bacteria</taxon>
        <taxon>Pseudomonadati</taxon>
        <taxon>Pseudomonadota</taxon>
        <taxon>Gammaproteobacteria</taxon>
        <taxon>Pseudomonadales</taxon>
        <taxon>Pseudomonadaceae</taxon>
        <taxon>Pseudomonas</taxon>
    </lineage>
</organism>
<sequence length="92" mass="9860">MARTALGLQGGSALECWPQRTMVAVRMRIKLNGEPYELPAGESVAALLARLELTGRRVAVELNLDIVPRSQHDSTLLNDGDQVEVVHAIGGG</sequence>
<dbReference type="InterPro" id="IPR012675">
    <property type="entry name" value="Beta-grasp_dom_sf"/>
</dbReference>
<dbReference type="Proteomes" id="UP000000556">
    <property type="component" value="Chromosome"/>
</dbReference>
<dbReference type="PANTHER" id="PTHR34472:SF1">
    <property type="entry name" value="SULFUR CARRIER PROTEIN THIS"/>
    <property type="match status" value="1"/>
</dbReference>
<dbReference type="eggNOG" id="COG2104">
    <property type="taxonomic scope" value="Bacteria"/>
</dbReference>
<evidence type="ECO:0000313" key="2">
    <source>
        <dbReference type="Proteomes" id="UP000000556"/>
    </source>
</evidence>
<dbReference type="NCBIfam" id="TIGR01683">
    <property type="entry name" value="thiS"/>
    <property type="match status" value="1"/>
</dbReference>
<dbReference type="EMBL" id="AE015451">
    <property type="protein sequence ID" value="AAN70670.1"/>
    <property type="molecule type" value="Genomic_DNA"/>
</dbReference>
<dbReference type="Gene3D" id="3.10.20.30">
    <property type="match status" value="1"/>
</dbReference>
<dbReference type="HOGENOM" id="CLU_174611_3_0_6"/>
<dbReference type="Pfam" id="PF02597">
    <property type="entry name" value="ThiS"/>
    <property type="match status" value="1"/>
</dbReference>
<dbReference type="OrthoDB" id="9800283at2"/>
<dbReference type="PaxDb" id="160488-PP_5105"/>
<dbReference type="PATRIC" id="fig|160488.4.peg.5448"/>
<dbReference type="SUPFAM" id="SSF54285">
    <property type="entry name" value="MoaD/ThiS"/>
    <property type="match status" value="1"/>
</dbReference>
<dbReference type="InterPro" id="IPR003749">
    <property type="entry name" value="ThiS/MoaD-like"/>
</dbReference>
<proteinExistence type="predicted"/>
<dbReference type="BioCyc" id="PPUT160488:G1G01-5449-MONOMER"/>
<keyword evidence="2" id="KW-1185">Reference proteome</keyword>
<protein>
    <submittedName>
        <fullName evidence="1">Sulfur carrier protein ThiS</fullName>
    </submittedName>
</protein>
<dbReference type="PhylomeDB" id="Q88CS5"/>
<accession>Q88CS5</accession>
<dbReference type="CDD" id="cd00565">
    <property type="entry name" value="Ubl_ThiS"/>
    <property type="match status" value="1"/>
</dbReference>
<dbReference type="AlphaFoldDB" id="Q88CS5"/>
<dbReference type="PANTHER" id="PTHR34472">
    <property type="entry name" value="SULFUR CARRIER PROTEIN THIS"/>
    <property type="match status" value="1"/>
</dbReference>
<reference evidence="1 2" key="2">
    <citation type="journal article" date="2016" name="Environ. Microbiol.">
        <title>The revisited genome of Pseudomonas putida KT2440 enlightens its value as a robust metabolic chassis.</title>
        <authorList>
            <person name="Belda E."/>
            <person name="van Heck R.G."/>
            <person name="Lopez-Sanchez M.J."/>
            <person name="Cruveiller S."/>
            <person name="Barbe V."/>
            <person name="Fraser C."/>
            <person name="Klenk H.P."/>
            <person name="Petersen J."/>
            <person name="Morgat A."/>
            <person name="Nikel P.I."/>
            <person name="Vallenet D."/>
            <person name="Rouy Z."/>
            <person name="Sekowska A."/>
            <person name="Martins Dos Santos V.A."/>
            <person name="de Lorenzo V."/>
            <person name="Danchin A."/>
            <person name="Medigue C."/>
        </authorList>
    </citation>
    <scope>NUCLEOTIDE SEQUENCE [LARGE SCALE GENOMIC DNA]</scope>
    <source>
        <strain evidence="2">ATCC 47054 / DSM 6125 / CFBP 8728 / NCIMB 11950 / KT2440</strain>
    </source>
</reference>
<dbReference type="InterPro" id="IPR016155">
    <property type="entry name" value="Mopterin_synth/thiamin_S_b"/>
</dbReference>
<dbReference type="KEGG" id="ppu:PP_5105"/>
<dbReference type="InterPro" id="IPR010035">
    <property type="entry name" value="Thi_S"/>
</dbReference>
<reference evidence="1 2" key="1">
    <citation type="journal article" date="2002" name="Environ. Microbiol.">
        <title>Complete genome sequence and comparative analysis of the metabolically versatile Pseudomonas putida KT2440.</title>
        <authorList>
            <person name="Nelson K.E."/>
            <person name="Weinel C."/>
            <person name="Paulsen I.T."/>
            <person name="Dodson R.J."/>
            <person name="Hilbert H."/>
            <person name="Martins dos Santos V.A."/>
            <person name="Fouts D.E."/>
            <person name="Gill S.R."/>
            <person name="Pop M."/>
            <person name="Holmes M."/>
            <person name="Brinkac L."/>
            <person name="Beanan M."/>
            <person name="DeBoy R.T."/>
            <person name="Daugherty S."/>
            <person name="Kolonay J."/>
            <person name="Madupu R."/>
            <person name="Nelson W."/>
            <person name="White O."/>
            <person name="Peterson J."/>
            <person name="Khouri H."/>
            <person name="Hance I."/>
            <person name="Chris Lee P."/>
            <person name="Holtzapple E."/>
            <person name="Scanlan D."/>
            <person name="Tran K."/>
            <person name="Moazzez A."/>
            <person name="Utterback T."/>
            <person name="Rizzo M."/>
            <person name="Lee K."/>
            <person name="Kosack D."/>
            <person name="Moestl D."/>
            <person name="Wedler H."/>
            <person name="Lauber J."/>
            <person name="Stjepandic D."/>
            <person name="Hoheisel J."/>
            <person name="Straetz M."/>
            <person name="Heim S."/>
            <person name="Kiewitz C."/>
            <person name="Eisen J.A."/>
            <person name="Timmis K.N."/>
            <person name="Dusterhoft A."/>
            <person name="Tummler B."/>
            <person name="Fraser C.M."/>
        </authorList>
    </citation>
    <scope>NUCLEOTIDE SEQUENCE [LARGE SCALE GENOMIC DNA]</scope>
    <source>
        <strain evidence="2">ATCC 47054 / DSM 6125 / CFBP 8728 / NCIMB 11950 / KT2440</strain>
    </source>
</reference>
<dbReference type="STRING" id="160488.PP_5105"/>